<evidence type="ECO:0000256" key="5">
    <source>
        <dbReference type="ARBA" id="ARBA00023242"/>
    </source>
</evidence>
<dbReference type="InterPro" id="IPR003657">
    <property type="entry name" value="WRKY_dom"/>
</dbReference>
<dbReference type="Pfam" id="PF03106">
    <property type="entry name" value="WRKY"/>
    <property type="match status" value="1"/>
</dbReference>
<keyword evidence="9" id="KW-1185">Reference proteome</keyword>
<proteinExistence type="predicted"/>
<accession>A0A8T2R9Z3</accession>
<feature type="region of interest" description="Disordered" evidence="6">
    <location>
        <begin position="127"/>
        <end position="165"/>
    </location>
</feature>
<evidence type="ECO:0000256" key="4">
    <source>
        <dbReference type="ARBA" id="ARBA00023163"/>
    </source>
</evidence>
<comment type="caution">
    <text evidence="8">The sequence shown here is derived from an EMBL/GenBank/DDBJ whole genome shotgun (WGS) entry which is preliminary data.</text>
</comment>
<feature type="compositionally biased region" description="Low complexity" evidence="6">
    <location>
        <begin position="151"/>
        <end position="162"/>
    </location>
</feature>
<comment type="subcellular location">
    <subcellularLocation>
        <location evidence="1">Nucleus</location>
    </subcellularLocation>
</comment>
<dbReference type="SMART" id="SM00774">
    <property type="entry name" value="WRKY"/>
    <property type="match status" value="1"/>
</dbReference>
<dbReference type="Proteomes" id="UP000825935">
    <property type="component" value="Chromosome 28"/>
</dbReference>
<evidence type="ECO:0000313" key="9">
    <source>
        <dbReference type="Proteomes" id="UP000825935"/>
    </source>
</evidence>
<keyword evidence="3" id="KW-0238">DNA-binding</keyword>
<gene>
    <name evidence="8" type="ORF">KP509_28G017900</name>
</gene>
<evidence type="ECO:0000256" key="6">
    <source>
        <dbReference type="SAM" id="MobiDB-lite"/>
    </source>
</evidence>
<feature type="region of interest" description="Disordered" evidence="6">
    <location>
        <begin position="65"/>
        <end position="88"/>
    </location>
</feature>
<keyword evidence="5" id="KW-0539">Nucleus</keyword>
<evidence type="ECO:0000256" key="1">
    <source>
        <dbReference type="ARBA" id="ARBA00004123"/>
    </source>
</evidence>
<organism evidence="8 9">
    <name type="scientific">Ceratopteris richardii</name>
    <name type="common">Triangle waterfern</name>
    <dbReference type="NCBI Taxonomy" id="49495"/>
    <lineage>
        <taxon>Eukaryota</taxon>
        <taxon>Viridiplantae</taxon>
        <taxon>Streptophyta</taxon>
        <taxon>Embryophyta</taxon>
        <taxon>Tracheophyta</taxon>
        <taxon>Polypodiopsida</taxon>
        <taxon>Polypodiidae</taxon>
        <taxon>Polypodiales</taxon>
        <taxon>Pteridineae</taxon>
        <taxon>Pteridaceae</taxon>
        <taxon>Parkerioideae</taxon>
        <taxon>Ceratopteris</taxon>
    </lineage>
</organism>
<dbReference type="PANTHER" id="PTHR31221">
    <property type="entry name" value="WRKY TRANSCRIPTION FACTOR PROTEIN 1-RELATED"/>
    <property type="match status" value="1"/>
</dbReference>
<sequence>MDSCPQYGDDDLSMREMCSEGFESPSPLSYRDEVGNDNHNHTSLTREGWKHLLIRDDKALSSAIADKPEERRNQFHRSSPGDQLHVQSPRLPMTTSTAHYASGKQTDHDLEKLVGFTSMQICTDRNVGTVTSGNSLSPSNGFIDRKPDEGSSSSELSVDSTSNRLPMLTQERPTAPQQSPDPPPPPRQFKAQEDVYEMSIFVPNSTADIDDGFEWLLLWTKTDNRSYFKCAVHGCHVPLHLSSLRIHHHLLDSSRLKKMCMKCQFLYPIQQQTSTMALNGSFYGRKQITGAMNPNPRSYFKCAVHGCHAKKWTQSSSQMPGSIYLFHSGRHSHSLRSSNQLDSQDAHNLLWP</sequence>
<feature type="compositionally biased region" description="Polar residues" evidence="6">
    <location>
        <begin position="127"/>
        <end position="140"/>
    </location>
</feature>
<feature type="domain" description="WRKY" evidence="7">
    <location>
        <begin position="283"/>
        <end position="336"/>
    </location>
</feature>
<dbReference type="SUPFAM" id="SSF118290">
    <property type="entry name" value="WRKY DNA-binding domain"/>
    <property type="match status" value="1"/>
</dbReference>
<dbReference type="InterPro" id="IPR036576">
    <property type="entry name" value="WRKY_dom_sf"/>
</dbReference>
<dbReference type="GO" id="GO:0005634">
    <property type="term" value="C:nucleus"/>
    <property type="evidence" value="ECO:0007669"/>
    <property type="project" value="UniProtKB-SubCell"/>
</dbReference>
<keyword evidence="4" id="KW-0804">Transcription</keyword>
<dbReference type="AlphaFoldDB" id="A0A8T2R9Z3"/>
<evidence type="ECO:0000256" key="3">
    <source>
        <dbReference type="ARBA" id="ARBA00023125"/>
    </source>
</evidence>
<dbReference type="Gene3D" id="2.20.25.80">
    <property type="entry name" value="WRKY domain"/>
    <property type="match status" value="1"/>
</dbReference>
<dbReference type="InterPro" id="IPR044810">
    <property type="entry name" value="WRKY_plant"/>
</dbReference>
<feature type="compositionally biased region" description="Basic and acidic residues" evidence="6">
    <location>
        <begin position="30"/>
        <end position="40"/>
    </location>
</feature>
<dbReference type="EMBL" id="CM035433">
    <property type="protein sequence ID" value="KAH7293256.1"/>
    <property type="molecule type" value="Genomic_DNA"/>
</dbReference>
<evidence type="ECO:0000259" key="7">
    <source>
        <dbReference type="PROSITE" id="PS50811"/>
    </source>
</evidence>
<protein>
    <recommendedName>
        <fullName evidence="7">WRKY domain-containing protein</fullName>
    </recommendedName>
</protein>
<name>A0A8T2R9Z3_CERRI</name>
<evidence type="ECO:0000256" key="2">
    <source>
        <dbReference type="ARBA" id="ARBA00023015"/>
    </source>
</evidence>
<reference evidence="8" key="1">
    <citation type="submission" date="2021-08" db="EMBL/GenBank/DDBJ databases">
        <title>WGS assembly of Ceratopteris richardii.</title>
        <authorList>
            <person name="Marchant D.B."/>
            <person name="Chen G."/>
            <person name="Jenkins J."/>
            <person name="Shu S."/>
            <person name="Leebens-Mack J."/>
            <person name="Grimwood J."/>
            <person name="Schmutz J."/>
            <person name="Soltis P."/>
            <person name="Soltis D."/>
            <person name="Chen Z.-H."/>
        </authorList>
    </citation>
    <scope>NUCLEOTIDE SEQUENCE</scope>
    <source>
        <strain evidence="8">Whitten #5841</strain>
        <tissue evidence="8">Leaf</tissue>
    </source>
</reference>
<dbReference type="GO" id="GO:0003700">
    <property type="term" value="F:DNA-binding transcription factor activity"/>
    <property type="evidence" value="ECO:0007669"/>
    <property type="project" value="InterPro"/>
</dbReference>
<evidence type="ECO:0000313" key="8">
    <source>
        <dbReference type="EMBL" id="KAH7293256.1"/>
    </source>
</evidence>
<dbReference type="GO" id="GO:0043565">
    <property type="term" value="F:sequence-specific DNA binding"/>
    <property type="evidence" value="ECO:0007669"/>
    <property type="project" value="InterPro"/>
</dbReference>
<dbReference type="PANTHER" id="PTHR31221:SF86">
    <property type="entry name" value="WRKY DNA-BINDING DOMAIN SUPERFAMILY PROTEIN-RELATED"/>
    <property type="match status" value="1"/>
</dbReference>
<keyword evidence="2" id="KW-0805">Transcription regulation</keyword>
<dbReference type="PROSITE" id="PS50811">
    <property type="entry name" value="WRKY"/>
    <property type="match status" value="1"/>
</dbReference>
<feature type="region of interest" description="Disordered" evidence="6">
    <location>
        <begin position="1"/>
        <end position="43"/>
    </location>
</feature>